<feature type="compositionally biased region" description="Low complexity" evidence="1">
    <location>
        <begin position="131"/>
        <end position="143"/>
    </location>
</feature>
<dbReference type="Pfam" id="PF04818">
    <property type="entry name" value="CID"/>
    <property type="match status" value="1"/>
</dbReference>
<evidence type="ECO:0000256" key="1">
    <source>
        <dbReference type="SAM" id="MobiDB-lite"/>
    </source>
</evidence>
<reference evidence="3" key="2">
    <citation type="journal article" date="2018" name="Environ. Sci. Technol.">
        <title>The Toxicogenome of Hyalella azteca: A Model for Sediment Ecotoxicology and Evolutionary Toxicology.</title>
        <authorList>
            <person name="Poynton H.C."/>
            <person name="Hasenbein S."/>
            <person name="Benoit J.B."/>
            <person name="Sepulveda M.S."/>
            <person name="Poelchau M.F."/>
            <person name="Hughes D.S.T."/>
            <person name="Murali S.C."/>
            <person name="Chen S."/>
            <person name="Glastad K.M."/>
            <person name="Goodisman M.A.D."/>
            <person name="Werren J.H."/>
            <person name="Vineis J.H."/>
            <person name="Bowen J.L."/>
            <person name="Friedrich M."/>
            <person name="Jones J."/>
            <person name="Robertson H.M."/>
            <person name="Feyereisen R."/>
            <person name="Mechler-Hickson A."/>
            <person name="Mathers N."/>
            <person name="Lee C.E."/>
            <person name="Colbourne J.K."/>
            <person name="Biales A."/>
            <person name="Johnston J.S."/>
            <person name="Wellborn G.A."/>
            <person name="Rosendale A.J."/>
            <person name="Cridge A.G."/>
            <person name="Munoz-Torres M.C."/>
            <person name="Bain P.A."/>
            <person name="Manny A.R."/>
            <person name="Major K.M."/>
            <person name="Lambert F.N."/>
            <person name="Vulpe C.D."/>
            <person name="Tuck P."/>
            <person name="Blalock B.J."/>
            <person name="Lin Y.Y."/>
            <person name="Smith M.E."/>
            <person name="Ochoa-Acuna H."/>
            <person name="Chen M.M."/>
            <person name="Childers C.P."/>
            <person name="Qu J."/>
            <person name="Dugan S."/>
            <person name="Lee S.L."/>
            <person name="Chao H."/>
            <person name="Dinh H."/>
            <person name="Han Y."/>
            <person name="Doddapaneni H."/>
            <person name="Worley K.C."/>
            <person name="Muzny D.M."/>
            <person name="Gibbs R.A."/>
            <person name="Richards S."/>
        </authorList>
    </citation>
    <scope>NUCLEOTIDE SEQUENCE</scope>
    <source>
        <strain evidence="3">HAZT.00-mixed</strain>
        <tissue evidence="3">Whole organism</tissue>
    </source>
</reference>
<evidence type="ECO:0000259" key="2">
    <source>
        <dbReference type="PROSITE" id="PS51391"/>
    </source>
</evidence>
<dbReference type="GO" id="GO:0000993">
    <property type="term" value="F:RNA polymerase II complex binding"/>
    <property type="evidence" value="ECO:0007669"/>
    <property type="project" value="TreeGrafter"/>
</dbReference>
<feature type="region of interest" description="Disordered" evidence="1">
    <location>
        <begin position="90"/>
        <end position="165"/>
    </location>
</feature>
<dbReference type="SMART" id="SM00582">
    <property type="entry name" value="RPR"/>
    <property type="match status" value="1"/>
</dbReference>
<dbReference type="OrthoDB" id="10069473at2759"/>
<feature type="compositionally biased region" description="Pro residues" evidence="1">
    <location>
        <begin position="149"/>
        <end position="164"/>
    </location>
</feature>
<dbReference type="PANTHER" id="PTHR12460">
    <property type="entry name" value="CYCLIN-DEPENDENT KINASE INHIBITOR-RELATED PROTEIN"/>
    <property type="match status" value="1"/>
</dbReference>
<dbReference type="InterPro" id="IPR032337">
    <property type="entry name" value="RPRD1A/B_C"/>
</dbReference>
<name>A0A6A0GZ01_HYAAZ</name>
<gene>
    <name evidence="3" type="ORF">HAZT_HAZT002412</name>
</gene>
<dbReference type="PROSITE" id="PS51391">
    <property type="entry name" value="CID"/>
    <property type="match status" value="1"/>
</dbReference>
<dbReference type="SUPFAM" id="SSF48464">
    <property type="entry name" value="ENTH/VHS domain"/>
    <property type="match status" value="1"/>
</dbReference>
<dbReference type="Gene3D" id="1.25.40.90">
    <property type="match status" value="1"/>
</dbReference>
<comment type="caution">
    <text evidence="3">The sequence shown here is derived from an EMBL/GenBank/DDBJ whole genome shotgun (WGS) entry which is preliminary data.</text>
</comment>
<feature type="compositionally biased region" description="Acidic residues" evidence="1">
    <location>
        <begin position="113"/>
        <end position="128"/>
    </location>
</feature>
<dbReference type="Gene3D" id="6.10.250.2560">
    <property type="match status" value="1"/>
</dbReference>
<protein>
    <recommendedName>
        <fullName evidence="2">CID domain-containing protein</fullName>
    </recommendedName>
</protein>
<proteinExistence type="predicted"/>
<reference evidence="3" key="1">
    <citation type="submission" date="2014-08" db="EMBL/GenBank/DDBJ databases">
        <authorList>
            <person name="Murali S."/>
            <person name="Richards S."/>
            <person name="Bandaranaike D."/>
            <person name="Bellair M."/>
            <person name="Blankenburg K."/>
            <person name="Chao H."/>
            <person name="Dinh H."/>
            <person name="Doddapaneni H."/>
            <person name="Dugan-Rocha S."/>
            <person name="Elkadiri S."/>
            <person name="Gnanaolivu R."/>
            <person name="Hughes D."/>
            <person name="Lee S."/>
            <person name="Li M."/>
            <person name="Ming W."/>
            <person name="Munidasa M."/>
            <person name="Muniz J."/>
            <person name="Nguyen L."/>
            <person name="Osuji N."/>
            <person name="Pu L.-L."/>
            <person name="Puazo M."/>
            <person name="Skinner E."/>
            <person name="Qu C."/>
            <person name="Quiroz J."/>
            <person name="Raj R."/>
            <person name="Weissenberger G."/>
            <person name="Xin Y."/>
            <person name="Zou X."/>
            <person name="Han Y."/>
            <person name="Worley K."/>
            <person name="Muzny D."/>
            <person name="Gibbs R."/>
        </authorList>
    </citation>
    <scope>NUCLEOTIDE SEQUENCE</scope>
    <source>
        <strain evidence="3">HAZT.00-mixed</strain>
        <tissue evidence="3">Whole organism</tissue>
    </source>
</reference>
<reference evidence="3" key="3">
    <citation type="submission" date="2019-06" db="EMBL/GenBank/DDBJ databases">
        <authorList>
            <person name="Poynton C."/>
            <person name="Hasenbein S."/>
            <person name="Benoit J.B."/>
            <person name="Sepulveda M.S."/>
            <person name="Poelchau M.F."/>
            <person name="Murali S.C."/>
            <person name="Chen S."/>
            <person name="Glastad K.M."/>
            <person name="Werren J.H."/>
            <person name="Vineis J.H."/>
            <person name="Bowen J.L."/>
            <person name="Friedrich M."/>
            <person name="Jones J."/>
            <person name="Robertson H.M."/>
            <person name="Feyereisen R."/>
            <person name="Mechler-Hickson A."/>
            <person name="Mathers N."/>
            <person name="Lee C.E."/>
            <person name="Colbourne J.K."/>
            <person name="Biales A."/>
            <person name="Johnston J.S."/>
            <person name="Wellborn G.A."/>
            <person name="Rosendale A.J."/>
            <person name="Cridge A.G."/>
            <person name="Munoz-Torres M.C."/>
            <person name="Bain P.A."/>
            <person name="Manny A.R."/>
            <person name="Major K.M."/>
            <person name="Lambert F.N."/>
            <person name="Vulpe C.D."/>
            <person name="Tuck P."/>
            <person name="Blalock B.J."/>
            <person name="Lin Y.-Y."/>
            <person name="Smith M.E."/>
            <person name="Ochoa-Acuna H."/>
            <person name="Chen M.-J.M."/>
            <person name="Childers C.P."/>
            <person name="Qu J."/>
            <person name="Dugan S."/>
            <person name="Lee S.L."/>
            <person name="Chao H."/>
            <person name="Dinh H."/>
            <person name="Han Y."/>
            <person name="Doddapaneni H."/>
            <person name="Worley K.C."/>
            <person name="Muzny D.M."/>
            <person name="Gibbs R.A."/>
            <person name="Richards S."/>
        </authorList>
    </citation>
    <scope>NUCLEOTIDE SEQUENCE</scope>
    <source>
        <strain evidence="3">HAZT.00-mixed</strain>
        <tissue evidence="3">Whole organism</tissue>
    </source>
</reference>
<dbReference type="AlphaFoldDB" id="A0A6A0GZ01"/>
<accession>A0A6A0GZ01</accession>
<dbReference type="EMBL" id="JQDR03011680">
    <property type="protein sequence ID" value="KAA0192384.1"/>
    <property type="molecule type" value="Genomic_DNA"/>
</dbReference>
<dbReference type="GO" id="GO:0031124">
    <property type="term" value="P:mRNA 3'-end processing"/>
    <property type="evidence" value="ECO:0007669"/>
    <property type="project" value="TreeGrafter"/>
</dbReference>
<dbReference type="InterPro" id="IPR006569">
    <property type="entry name" value="CID_dom"/>
</dbReference>
<sequence>MKVSDARKLVFMYLANDVIQNSKKKGPEYSKEFLKRLPKVFEHLGAIRLDGKSKQGVERLLAVWEERGVFNESAIQSFKKGYEGLKNISIKASKTEQPPAKRPRRSSSLGAASDEDMESGVDSEDGEDSNAAATAATATPAGAVVNLSPPSPSSAPPLKSPPDPELLISSLQSLESAATADAATREQIAKMPTAVCLCLIYFIILKNLHLLSDATEGRELLKVVDEALKLLLEYNGRLAKEMESRKALAKLLHDSIRHQKEKIVHTEEMLEEYRVKLAKVLKIKAELRAHLQNLPDISRMPKVGSTLPPLPSAGDLFTV</sequence>
<dbReference type="InterPro" id="IPR008942">
    <property type="entry name" value="ENTH_VHS"/>
</dbReference>
<organism evidence="3">
    <name type="scientific">Hyalella azteca</name>
    <name type="common">Amphipod</name>
    <dbReference type="NCBI Taxonomy" id="294128"/>
    <lineage>
        <taxon>Eukaryota</taxon>
        <taxon>Metazoa</taxon>
        <taxon>Ecdysozoa</taxon>
        <taxon>Arthropoda</taxon>
        <taxon>Crustacea</taxon>
        <taxon>Multicrustacea</taxon>
        <taxon>Malacostraca</taxon>
        <taxon>Eumalacostraca</taxon>
        <taxon>Peracarida</taxon>
        <taxon>Amphipoda</taxon>
        <taxon>Senticaudata</taxon>
        <taxon>Talitrida</taxon>
        <taxon>Talitroidea</taxon>
        <taxon>Hyalellidae</taxon>
        <taxon>Hyalella</taxon>
    </lineage>
</organism>
<evidence type="ECO:0000313" key="3">
    <source>
        <dbReference type="EMBL" id="KAA0192384.1"/>
    </source>
</evidence>
<feature type="domain" description="CID" evidence="2">
    <location>
        <begin position="1"/>
        <end position="86"/>
    </location>
</feature>
<dbReference type="Proteomes" id="UP000711488">
    <property type="component" value="Unassembled WGS sequence"/>
</dbReference>
<dbReference type="Pfam" id="PF16566">
    <property type="entry name" value="CREPT"/>
    <property type="match status" value="1"/>
</dbReference>
<dbReference type="PANTHER" id="PTHR12460:SF0">
    <property type="entry name" value="CID DOMAIN-CONTAINING PROTEIN-RELATED"/>
    <property type="match status" value="1"/>
</dbReference>